<feature type="compositionally biased region" description="Basic and acidic residues" evidence="3">
    <location>
        <begin position="1327"/>
        <end position="1339"/>
    </location>
</feature>
<feature type="region of interest" description="Disordered" evidence="3">
    <location>
        <begin position="1384"/>
        <end position="1464"/>
    </location>
</feature>
<feature type="compositionally biased region" description="Basic and acidic residues" evidence="3">
    <location>
        <begin position="283"/>
        <end position="299"/>
    </location>
</feature>
<dbReference type="InterPro" id="IPR001452">
    <property type="entry name" value="SH3_domain"/>
</dbReference>
<keyword evidence="7" id="KW-1185">Reference proteome</keyword>
<dbReference type="Gene3D" id="1.20.58.900">
    <property type="match status" value="1"/>
</dbReference>
<name>A0AAD9UF15_RIDPI</name>
<dbReference type="InterPro" id="IPR036028">
    <property type="entry name" value="SH3-like_dom_sf"/>
</dbReference>
<evidence type="ECO:0000256" key="2">
    <source>
        <dbReference type="PROSITE-ProRule" id="PRU00192"/>
    </source>
</evidence>
<evidence type="ECO:0000313" key="7">
    <source>
        <dbReference type="Proteomes" id="UP001209878"/>
    </source>
</evidence>
<dbReference type="Proteomes" id="UP001209878">
    <property type="component" value="Unassembled WGS sequence"/>
</dbReference>
<protein>
    <recommendedName>
        <fullName evidence="8">RUN and SH3 domain-containing protein 1</fullName>
    </recommendedName>
</protein>
<accession>A0AAD9UF15</accession>
<dbReference type="EMBL" id="JAODUO010000184">
    <property type="protein sequence ID" value="KAK2186919.1"/>
    <property type="molecule type" value="Genomic_DNA"/>
</dbReference>
<feature type="region of interest" description="Disordered" evidence="3">
    <location>
        <begin position="105"/>
        <end position="148"/>
    </location>
</feature>
<dbReference type="SUPFAM" id="SSF50044">
    <property type="entry name" value="SH3-domain"/>
    <property type="match status" value="1"/>
</dbReference>
<dbReference type="InterPro" id="IPR004012">
    <property type="entry name" value="Run_dom"/>
</dbReference>
<feature type="compositionally biased region" description="Polar residues" evidence="3">
    <location>
        <begin position="195"/>
        <end position="220"/>
    </location>
</feature>
<dbReference type="InterPro" id="IPR037213">
    <property type="entry name" value="Run_dom_sf"/>
</dbReference>
<feature type="compositionally biased region" description="Polar residues" evidence="3">
    <location>
        <begin position="1439"/>
        <end position="1448"/>
    </location>
</feature>
<dbReference type="GO" id="GO:0031410">
    <property type="term" value="C:cytoplasmic vesicle"/>
    <property type="evidence" value="ECO:0007669"/>
    <property type="project" value="TreeGrafter"/>
</dbReference>
<evidence type="ECO:0008006" key="8">
    <source>
        <dbReference type="Google" id="ProtNLM"/>
    </source>
</evidence>
<feature type="compositionally biased region" description="Polar residues" evidence="3">
    <location>
        <begin position="136"/>
        <end position="145"/>
    </location>
</feature>
<evidence type="ECO:0000256" key="1">
    <source>
        <dbReference type="ARBA" id="ARBA00022443"/>
    </source>
</evidence>
<sequence>MSATRCHLMSTFASPSHSNVSDVSSNSHQMVPDDALNNDFFYEDEFAVQFDMQLTAGDADHDALLSVSQLCYGDGGATVWWSHLGGSKSDSCLYELELERSGSSGQYSSQELSLSDHNTSDVSDLPSEPLFASPLVQDSGSSSVNARFGQNELSGSFRNEDGRYDYDWRANKDQYTLSFDQTPARPSSRGSSSGQNSDCLSATTSWAEKAGSATSDSPRYTSWADRSGSSSSDQERAAPSAVLTSWKQLKEGSSSDEGEGGMRGLTSWQDVGVGTGSTNRSRSLPDLKSRQRPRSDSRDGINAAQTVSCGGNKDCSLSLFELFQKLRSQSDDDASPMDVVVSPNTLRRLTGTWSMSATSIAADSASTPSDHVTCDDGDDDASRKTLMSWKTFTDVSHDVPGNVPGGMHCGKCVQVEDCAVQTSLEERKLTTMDRSLQTSLEVQLGGATERKRGDAAAQTQVAALGKSAGSLHGFHSQLSSSVFETCAPLPDLSFLKPAMSHSAMGEKPAPATRRREYGSRGKGTRSDTVMQRLCRMTSAISKLADEGGQIQRTRTRSNESASTNSCCSSSSSGIDPGSYHESQNTSRTAAYISENASRFGVKSEAALDDIDGHNSCENCRRIKAILAPETPDTSAAPGDSKEMMTSHPCYSRPSVARRKGTLKRVDYLQVSPTHCPRGATYLVFSDNEMRCCDGKVGMLVPVVAGNGVCKEGRIHVRRRHAAGNSGKVRDAELQLMKRPLKSCLVKRRKRDRDRDKAVALKHRSWSHPQDALILKYSHDGETQYQLVTAGQPTSTSNPTDIQQTSLPADALQSQIEARCDAVAMPTDNLVCSVEKEAVKSPSMQLLSKSSEAIPMPPCTCGTACAILHSSSESNESTTSEAGRRKKCVSFAEKVSYASPYCSPHLSPQKRSGKIVAMVTGGGEQRVCEVTVADSVGEMPGWKTLNFQTAVPSNLPLRKSSSSDSDLSQESAPHEFMVSPPPPGGATACPVPVVGVWESPEVYEKKDLVHGILKASERLLDYFGQTRDVSDKVALGDSGQCAEVGHLVLNHVCPAVQAVMVDGLRPHVRSLFGQVKNNVWKVVEDTTQLGPSTRVLHELVEDLKRLPYLNTVSLKFNAFIFGLLNCQALDFWLGQLTSHESAIVKHYLPDSFLRLSTSQPIRRLLLDMTTALQPLSQISFQLEYSFESRIISVEKCRMSENLPPKEGKRDVEGEKKGGKRREMTHDDPRSQSASWHQQLKQTVGEQWVGQGAPLWRSTAASLVGRLPESWHVNSITHRVKRSFLSPVVASVPELIGINDSISDATNIDATLPSGQTKTVAETVVRDNEVVGGEEREGREEGEGEGGSWSQWGRQLIQELNPPKKVYKKGVTEYAFDTEMEPLVTLPSDHGSIAETDTDVGSHHPEDRADDDGGSTKGDDSAPTDFTIPPGEPLEGDRQMDNVSEASSGSDVAPTSFRVPSSNSEGSLTMAASLSHALTSPTAQALKGTVKKSLSGFGLSLINVFDRLLLDESKVKTERKGQPAQRGVTTDNATPVNSPVSVGDAETHGQTDQTVATVPGGQCDDHTASCQPTPRRVRALCYYIANDNEHLSFDKGSEMMVVGQVDHDWLRCRQGNSEGLVYAACVESVTETAT</sequence>
<feature type="region of interest" description="Disordered" evidence="3">
    <location>
        <begin position="544"/>
        <end position="582"/>
    </location>
</feature>
<feature type="region of interest" description="Disordered" evidence="3">
    <location>
        <begin position="628"/>
        <end position="651"/>
    </location>
</feature>
<feature type="region of interest" description="Disordered" evidence="3">
    <location>
        <begin position="1200"/>
        <end position="1237"/>
    </location>
</feature>
<dbReference type="PANTHER" id="PTHR15591">
    <property type="entry name" value="RUN AND SH3 DOMAIN CONTAINING"/>
    <property type="match status" value="1"/>
</dbReference>
<dbReference type="SMART" id="SM00326">
    <property type="entry name" value="SH3"/>
    <property type="match status" value="1"/>
</dbReference>
<feature type="domain" description="SH3" evidence="4">
    <location>
        <begin position="1570"/>
        <end position="1629"/>
    </location>
</feature>
<dbReference type="PROSITE" id="PS50002">
    <property type="entry name" value="SH3"/>
    <property type="match status" value="1"/>
</dbReference>
<dbReference type="Gene3D" id="2.30.30.40">
    <property type="entry name" value="SH3 Domains"/>
    <property type="match status" value="1"/>
</dbReference>
<evidence type="ECO:0000313" key="6">
    <source>
        <dbReference type="EMBL" id="KAK2186919.1"/>
    </source>
</evidence>
<evidence type="ECO:0000259" key="5">
    <source>
        <dbReference type="PROSITE" id="PS50826"/>
    </source>
</evidence>
<feature type="domain" description="RUN" evidence="5">
    <location>
        <begin position="1042"/>
        <end position="1186"/>
    </location>
</feature>
<feature type="compositionally biased region" description="Low complexity" evidence="3">
    <location>
        <begin position="558"/>
        <end position="572"/>
    </location>
</feature>
<feature type="compositionally biased region" description="Basic and acidic residues" evidence="3">
    <location>
        <begin position="1200"/>
        <end position="1228"/>
    </location>
</feature>
<comment type="caution">
    <text evidence="6">The sequence shown here is derived from an EMBL/GenBank/DDBJ whole genome shotgun (WGS) entry which is preliminary data.</text>
</comment>
<dbReference type="PANTHER" id="PTHR15591:SF13">
    <property type="entry name" value="RUN DOMAIN-CONTAINING PROTEIN"/>
    <property type="match status" value="1"/>
</dbReference>
<reference evidence="6" key="1">
    <citation type="journal article" date="2023" name="Mol. Biol. Evol.">
        <title>Third-Generation Sequencing Reveals the Adaptive Role of the Epigenome in Three Deep-Sea Polychaetes.</title>
        <authorList>
            <person name="Perez M."/>
            <person name="Aroh O."/>
            <person name="Sun Y."/>
            <person name="Lan Y."/>
            <person name="Juniper S.K."/>
            <person name="Young C.R."/>
            <person name="Angers B."/>
            <person name="Qian P.Y."/>
        </authorList>
    </citation>
    <scope>NUCLEOTIDE SEQUENCE</scope>
    <source>
        <strain evidence="6">R07B-5</strain>
    </source>
</reference>
<feature type="region of interest" description="Disordered" evidence="3">
    <location>
        <begin position="1514"/>
        <end position="1547"/>
    </location>
</feature>
<evidence type="ECO:0000256" key="3">
    <source>
        <dbReference type="SAM" id="MobiDB-lite"/>
    </source>
</evidence>
<dbReference type="SMART" id="SM00593">
    <property type="entry name" value="RUN"/>
    <property type="match status" value="1"/>
</dbReference>
<evidence type="ECO:0000259" key="4">
    <source>
        <dbReference type="PROSITE" id="PS50002"/>
    </source>
</evidence>
<dbReference type="CDD" id="cd17685">
    <property type="entry name" value="RUN_RUSC"/>
    <property type="match status" value="1"/>
</dbReference>
<feature type="compositionally biased region" description="Polar residues" evidence="3">
    <location>
        <begin position="105"/>
        <end position="122"/>
    </location>
</feature>
<dbReference type="SUPFAM" id="SSF140741">
    <property type="entry name" value="RUN domain-like"/>
    <property type="match status" value="1"/>
</dbReference>
<feature type="region of interest" description="Disordered" evidence="3">
    <location>
        <begin position="953"/>
        <end position="975"/>
    </location>
</feature>
<feature type="compositionally biased region" description="Low complexity" evidence="3">
    <location>
        <begin position="183"/>
        <end position="194"/>
    </location>
</feature>
<dbReference type="PROSITE" id="PS50826">
    <property type="entry name" value="RUN"/>
    <property type="match status" value="1"/>
</dbReference>
<keyword evidence="1 2" id="KW-0728">SH3 domain</keyword>
<dbReference type="Pfam" id="PF02759">
    <property type="entry name" value="RUN"/>
    <property type="match status" value="1"/>
</dbReference>
<feature type="region of interest" description="Disordered" evidence="3">
    <location>
        <begin position="500"/>
        <end position="525"/>
    </location>
</feature>
<feature type="region of interest" description="Disordered" evidence="3">
    <location>
        <begin position="1327"/>
        <end position="1349"/>
    </location>
</feature>
<gene>
    <name evidence="6" type="ORF">NP493_182g01000</name>
</gene>
<feature type="compositionally biased region" description="Polar residues" evidence="3">
    <location>
        <begin position="1525"/>
        <end position="1538"/>
    </location>
</feature>
<organism evidence="6 7">
    <name type="scientific">Ridgeia piscesae</name>
    <name type="common">Tubeworm</name>
    <dbReference type="NCBI Taxonomy" id="27915"/>
    <lineage>
        <taxon>Eukaryota</taxon>
        <taxon>Metazoa</taxon>
        <taxon>Spiralia</taxon>
        <taxon>Lophotrochozoa</taxon>
        <taxon>Annelida</taxon>
        <taxon>Polychaeta</taxon>
        <taxon>Sedentaria</taxon>
        <taxon>Canalipalpata</taxon>
        <taxon>Sabellida</taxon>
        <taxon>Siboglinidae</taxon>
        <taxon>Ridgeia</taxon>
    </lineage>
</organism>
<dbReference type="InterPro" id="IPR047343">
    <property type="entry name" value="RUSC1_2"/>
</dbReference>
<feature type="region of interest" description="Disordered" evidence="3">
    <location>
        <begin position="177"/>
        <end position="307"/>
    </location>
</feature>
<proteinExistence type="predicted"/>
<dbReference type="Pfam" id="PF00018">
    <property type="entry name" value="SH3_1"/>
    <property type="match status" value="1"/>
</dbReference>